<evidence type="ECO:0000313" key="4">
    <source>
        <dbReference type="Proteomes" id="UP000260773"/>
    </source>
</evidence>
<comment type="caution">
    <text evidence="3">The sequence shown here is derived from an EMBL/GenBank/DDBJ whole genome shotgun (WGS) entry which is preliminary data.</text>
</comment>
<dbReference type="Gene3D" id="3.40.50.2000">
    <property type="entry name" value="Glycogen Phosphorylase B"/>
    <property type="match status" value="2"/>
</dbReference>
<dbReference type="InterPro" id="IPR028098">
    <property type="entry name" value="Glyco_trans_4-like_N"/>
</dbReference>
<name>A0A3E2THY2_9FIRM</name>
<dbReference type="GO" id="GO:0016757">
    <property type="term" value="F:glycosyltransferase activity"/>
    <property type="evidence" value="ECO:0007669"/>
    <property type="project" value="InterPro"/>
</dbReference>
<dbReference type="CDD" id="cd03801">
    <property type="entry name" value="GT4_PimA-like"/>
    <property type="match status" value="1"/>
</dbReference>
<evidence type="ECO:0000313" key="3">
    <source>
        <dbReference type="EMBL" id="RGB76301.1"/>
    </source>
</evidence>
<evidence type="ECO:0000259" key="2">
    <source>
        <dbReference type="Pfam" id="PF13439"/>
    </source>
</evidence>
<dbReference type="EMBL" id="QVEP01000040">
    <property type="protein sequence ID" value="RGB76301.1"/>
    <property type="molecule type" value="Genomic_DNA"/>
</dbReference>
<dbReference type="SUPFAM" id="SSF53756">
    <property type="entry name" value="UDP-Glycosyltransferase/glycogen phosphorylase"/>
    <property type="match status" value="1"/>
</dbReference>
<dbReference type="PANTHER" id="PTHR12526:SF634">
    <property type="entry name" value="BLL3361 PROTEIN"/>
    <property type="match status" value="1"/>
</dbReference>
<feature type="domain" description="Glycosyl transferase family 1" evidence="1">
    <location>
        <begin position="181"/>
        <end position="340"/>
    </location>
</feature>
<feature type="domain" description="Glycosyltransferase subfamily 4-like N-terminal" evidence="2">
    <location>
        <begin position="17"/>
        <end position="166"/>
    </location>
</feature>
<keyword evidence="3" id="KW-0808">Transferase</keyword>
<sequence>MDLKQQNVLFFSRTMGMGGTSNVMIQMCKILKPKVNKMVVCSTGGPMVKTLEEMGILHIQINDVGKHDPATFIKVINQISKIIKNEEITVVHTHHRMAAFYAAVIKKRHNFILINTSHNTFYNNKRITQFAYRNAKLIACGEMVKKNLVDYFDFNASQVTVIHNAIEKFDDEVVVDKTLKKLKEDGFYLVGNVGRFAEQKGMEYFIKSYPMIKKKTDRIKYILIGDGVDREKLKSLVNQLGIQEEVIFLGFRRDVQNVLSQVDLLVLSSLWEGLPLTPIEGFSVGKTVVATAVDGTVEVVDDSKNGYLIPAKNSEKIAEKVLYLFEHPETQKQLEREAYRTFQNEFSFEKFSEKVLNYYEKC</sequence>
<dbReference type="AlphaFoldDB" id="A0A3E2THY2"/>
<reference evidence="3 4" key="1">
    <citation type="submission" date="2018-08" db="EMBL/GenBank/DDBJ databases">
        <title>A genome reference for cultivated species of the human gut microbiota.</title>
        <authorList>
            <person name="Zou Y."/>
            <person name="Xue W."/>
            <person name="Luo G."/>
        </authorList>
    </citation>
    <scope>NUCLEOTIDE SEQUENCE [LARGE SCALE GENOMIC DNA]</scope>
    <source>
        <strain evidence="3 4">AF45-17</strain>
    </source>
</reference>
<proteinExistence type="predicted"/>
<accession>A0A3E2THY2</accession>
<dbReference type="InterPro" id="IPR001296">
    <property type="entry name" value="Glyco_trans_1"/>
</dbReference>
<dbReference type="RefSeq" id="WP_117528850.1">
    <property type="nucleotide sequence ID" value="NZ_JAQCWV010000014.1"/>
</dbReference>
<dbReference type="Pfam" id="PF00534">
    <property type="entry name" value="Glycos_transf_1"/>
    <property type="match status" value="1"/>
</dbReference>
<gene>
    <name evidence="3" type="ORF">DW070_13250</name>
</gene>
<dbReference type="PANTHER" id="PTHR12526">
    <property type="entry name" value="GLYCOSYLTRANSFERASE"/>
    <property type="match status" value="1"/>
</dbReference>
<dbReference type="Pfam" id="PF13439">
    <property type="entry name" value="Glyco_transf_4"/>
    <property type="match status" value="1"/>
</dbReference>
<protein>
    <submittedName>
        <fullName evidence="3">Glycosyltransferase family 1 protein</fullName>
    </submittedName>
</protein>
<dbReference type="Proteomes" id="UP000260773">
    <property type="component" value="Unassembled WGS sequence"/>
</dbReference>
<organism evidence="3 4">
    <name type="scientific">Coprococcus catus</name>
    <dbReference type="NCBI Taxonomy" id="116085"/>
    <lineage>
        <taxon>Bacteria</taxon>
        <taxon>Bacillati</taxon>
        <taxon>Bacillota</taxon>
        <taxon>Clostridia</taxon>
        <taxon>Lachnospirales</taxon>
        <taxon>Lachnospiraceae</taxon>
        <taxon>Coprococcus</taxon>
    </lineage>
</organism>
<evidence type="ECO:0000259" key="1">
    <source>
        <dbReference type="Pfam" id="PF00534"/>
    </source>
</evidence>